<dbReference type="InterPro" id="IPR000653">
    <property type="entry name" value="DegT/StrS_aminotransferase"/>
</dbReference>
<gene>
    <name evidence="5" type="primary">pseC</name>
    <name evidence="5" type="ORF">MNODULE_20290</name>
</gene>
<dbReference type="GO" id="GO:0030170">
    <property type="term" value="F:pyridoxal phosphate binding"/>
    <property type="evidence" value="ECO:0007669"/>
    <property type="project" value="TreeGrafter"/>
</dbReference>
<dbReference type="CDD" id="cd00616">
    <property type="entry name" value="AHBA_syn"/>
    <property type="match status" value="1"/>
</dbReference>
<dbReference type="AlphaFoldDB" id="A0A7X6DTX6"/>
<organism evidence="5 6">
    <name type="scientific">Candidatus Manganitrophus noduliformans</name>
    <dbReference type="NCBI Taxonomy" id="2606439"/>
    <lineage>
        <taxon>Bacteria</taxon>
        <taxon>Pseudomonadati</taxon>
        <taxon>Nitrospirota</taxon>
        <taxon>Nitrospiria</taxon>
        <taxon>Candidatus Troglogloeales</taxon>
        <taxon>Candidatus Manganitrophaceae</taxon>
        <taxon>Candidatus Manganitrophus</taxon>
    </lineage>
</organism>
<sequence length="386" mass="43067">MKTIPYGRQTIDEEDIQAVVDVLRSDRLTQGPAVEAFEEALAAYCGARYAVACASGTAALHLAYQAAGLGPGDLVMTSPNTFAATGNAALFLGAKPLFADIDPATSNLSPSEIEKTISALQAERGHLKAIVPVHYAGTPCDMESIAKIAERHRLLVIEDGCHALGASYADKKIGGLSDMTVFSFHPVKTITTGEGGAIVTNREDYYQRLKRLRSHGIERTDFLEPSHGAWYHEIQELGYNYRMTDLQAALGRSQLKKVDRFVARRREIAALYHTAFNGNPYFDLPVEAAGSVSSYHLYPIRLKDSFKTQKKEIFRRLREQGLGIQVHYLPVYWHPVYRKMGYRKGLCPAAENFYQREISLPIFPAMTQQEVTYVIETVDRVFRDRA</sequence>
<comment type="similarity">
    <text evidence="1 4">Belongs to the DegT/DnrJ/EryC1 family.</text>
</comment>
<proteinExistence type="inferred from homology"/>
<dbReference type="PIRSF" id="PIRSF000390">
    <property type="entry name" value="PLP_StrS"/>
    <property type="match status" value="1"/>
</dbReference>
<dbReference type="InterPro" id="IPR015422">
    <property type="entry name" value="PyrdxlP-dep_Trfase_small"/>
</dbReference>
<evidence type="ECO:0000256" key="2">
    <source>
        <dbReference type="PIRSR" id="PIRSR000390-1"/>
    </source>
</evidence>
<dbReference type="Pfam" id="PF01041">
    <property type="entry name" value="DegT_DnrJ_EryC1"/>
    <property type="match status" value="1"/>
</dbReference>
<accession>A0A7X6DTX6</accession>
<evidence type="ECO:0000256" key="4">
    <source>
        <dbReference type="RuleBase" id="RU004508"/>
    </source>
</evidence>
<evidence type="ECO:0000256" key="3">
    <source>
        <dbReference type="PIRSR" id="PIRSR000390-2"/>
    </source>
</evidence>
<dbReference type="PANTHER" id="PTHR30244">
    <property type="entry name" value="TRANSAMINASE"/>
    <property type="match status" value="1"/>
</dbReference>
<dbReference type="GO" id="GO:0008483">
    <property type="term" value="F:transaminase activity"/>
    <property type="evidence" value="ECO:0007669"/>
    <property type="project" value="UniProtKB-KW"/>
</dbReference>
<dbReference type="EC" id="2.6.1.92" evidence="5"/>
<dbReference type="InterPro" id="IPR015421">
    <property type="entry name" value="PyrdxlP-dep_Trfase_major"/>
</dbReference>
<dbReference type="SUPFAM" id="SSF53383">
    <property type="entry name" value="PLP-dependent transferases"/>
    <property type="match status" value="1"/>
</dbReference>
<evidence type="ECO:0000313" key="5">
    <source>
        <dbReference type="EMBL" id="NKE73099.1"/>
    </source>
</evidence>
<keyword evidence="5" id="KW-0032">Aminotransferase</keyword>
<dbReference type="EMBL" id="VTOW01000005">
    <property type="protein sequence ID" value="NKE73099.1"/>
    <property type="molecule type" value="Genomic_DNA"/>
</dbReference>
<dbReference type="PANTHER" id="PTHR30244:SF34">
    <property type="entry name" value="DTDP-4-AMINO-4,6-DIDEOXYGALACTOSE TRANSAMINASE"/>
    <property type="match status" value="1"/>
</dbReference>
<dbReference type="GO" id="GO:0000271">
    <property type="term" value="P:polysaccharide biosynthetic process"/>
    <property type="evidence" value="ECO:0007669"/>
    <property type="project" value="TreeGrafter"/>
</dbReference>
<dbReference type="RefSeq" id="WP_168063045.1">
    <property type="nucleotide sequence ID" value="NZ_VTOW01000005.1"/>
</dbReference>
<comment type="caution">
    <text evidence="5">The sequence shown here is derived from an EMBL/GenBank/DDBJ whole genome shotgun (WGS) entry which is preliminary data.</text>
</comment>
<evidence type="ECO:0000256" key="1">
    <source>
        <dbReference type="ARBA" id="ARBA00037999"/>
    </source>
</evidence>
<feature type="active site" description="Proton acceptor" evidence="2">
    <location>
        <position position="188"/>
    </location>
</feature>
<dbReference type="InterPro" id="IPR020026">
    <property type="entry name" value="PseC"/>
</dbReference>
<keyword evidence="3 4" id="KW-0663">Pyridoxal phosphate</keyword>
<name>A0A7X6DTX6_9BACT</name>
<keyword evidence="6" id="KW-1185">Reference proteome</keyword>
<reference evidence="5 6" key="1">
    <citation type="journal article" date="2020" name="Nature">
        <title>Bacterial chemolithoautotrophy via manganese oxidation.</title>
        <authorList>
            <person name="Yu H."/>
            <person name="Leadbetter J.R."/>
        </authorList>
    </citation>
    <scope>NUCLEOTIDE SEQUENCE [LARGE SCALE GENOMIC DNA]</scope>
    <source>
        <strain evidence="5 6">Mn-1</strain>
    </source>
</reference>
<dbReference type="NCBIfam" id="TIGR03588">
    <property type="entry name" value="PseC"/>
    <property type="match status" value="1"/>
</dbReference>
<feature type="modified residue" description="N6-(pyridoxal phosphate)lysine" evidence="3">
    <location>
        <position position="188"/>
    </location>
</feature>
<protein>
    <submittedName>
        <fullName evidence="5">UDP-4-amino-4, 6-dideoxy-N-acetyl-beta-L-altrosamine transaminase</fullName>
        <ecNumber evidence="5">2.6.1.92</ecNumber>
    </submittedName>
</protein>
<dbReference type="Proteomes" id="UP000534783">
    <property type="component" value="Unassembled WGS sequence"/>
</dbReference>
<dbReference type="InterPro" id="IPR015424">
    <property type="entry name" value="PyrdxlP-dep_Trfase"/>
</dbReference>
<evidence type="ECO:0000313" key="6">
    <source>
        <dbReference type="Proteomes" id="UP000534783"/>
    </source>
</evidence>
<keyword evidence="5" id="KW-0808">Transferase</keyword>
<dbReference type="Gene3D" id="3.40.640.10">
    <property type="entry name" value="Type I PLP-dependent aspartate aminotransferase-like (Major domain)"/>
    <property type="match status" value="1"/>
</dbReference>
<dbReference type="Gene3D" id="3.90.1150.10">
    <property type="entry name" value="Aspartate Aminotransferase, domain 1"/>
    <property type="match status" value="1"/>
</dbReference>